<proteinExistence type="predicted"/>
<dbReference type="SUPFAM" id="SSF51658">
    <property type="entry name" value="Xylose isomerase-like"/>
    <property type="match status" value="1"/>
</dbReference>
<dbReference type="Proteomes" id="UP000049983">
    <property type="component" value="Unassembled WGS sequence"/>
</dbReference>
<dbReference type="STRING" id="311410.LA5095_01124"/>
<dbReference type="PANTHER" id="PTHR43489:SF6">
    <property type="entry name" value="HYDROXYPYRUVATE ISOMERASE-RELATED"/>
    <property type="match status" value="1"/>
</dbReference>
<dbReference type="PANTHER" id="PTHR43489">
    <property type="entry name" value="ISOMERASE"/>
    <property type="match status" value="1"/>
</dbReference>
<dbReference type="AlphaFoldDB" id="A0A0M6Z5N6"/>
<dbReference type="GeneID" id="97669769"/>
<name>A0A0M6Z5N6_9HYPH</name>
<evidence type="ECO:0000313" key="1">
    <source>
        <dbReference type="EMBL" id="CTQ70119.1"/>
    </source>
</evidence>
<dbReference type="GO" id="GO:0008903">
    <property type="term" value="F:hydroxypyruvate isomerase activity"/>
    <property type="evidence" value="ECO:0007669"/>
    <property type="project" value="UniProtKB-EC"/>
</dbReference>
<dbReference type="EC" id="5.3.1.22" evidence="1"/>
<dbReference type="Gene3D" id="3.20.20.150">
    <property type="entry name" value="Divalent-metal-dependent TIM barrel enzymes"/>
    <property type="match status" value="1"/>
</dbReference>
<gene>
    <name evidence="1" type="primary">ygbM_2</name>
    <name evidence="1" type="ORF">LA5096_02379</name>
</gene>
<keyword evidence="2" id="KW-1185">Reference proteome</keyword>
<protein>
    <submittedName>
        <fullName evidence="1">Putative hydroxypyruvate isomerase YgbM</fullName>
        <ecNumber evidence="1">5.3.1.22</ecNumber>
    </submittedName>
</protein>
<sequence length="119" mass="13407">MRWETRCKKTASSYPFSIFIRETGAEATGAWQLHVMAGIADRVAETEQVHIDNIHHAADRLSPKGIQSMTNCSDRIDQIQIAGVPDRHEPDSGELNYSEIFRHMDEIGYGGWVGCKYTP</sequence>
<dbReference type="InterPro" id="IPR050417">
    <property type="entry name" value="Sugar_Epim/Isomerase"/>
</dbReference>
<dbReference type="GO" id="GO:0046487">
    <property type="term" value="P:glyoxylate metabolic process"/>
    <property type="evidence" value="ECO:0007669"/>
    <property type="project" value="TreeGrafter"/>
</dbReference>
<dbReference type="RefSeq" id="WP_055112930.1">
    <property type="nucleotide sequence ID" value="NZ_CXWA01000001.1"/>
</dbReference>
<keyword evidence="1" id="KW-0670">Pyruvate</keyword>
<reference evidence="2" key="1">
    <citation type="submission" date="2015-07" db="EMBL/GenBank/DDBJ databases">
        <authorList>
            <person name="Rodrigo-Torres Lidia"/>
            <person name="Arahal R.David."/>
        </authorList>
    </citation>
    <scope>NUCLEOTIDE SEQUENCE [LARGE SCALE GENOMIC DNA]</scope>
    <source>
        <strain evidence="2">CECT 5096</strain>
    </source>
</reference>
<accession>A0A0M6Z5N6</accession>
<dbReference type="EMBL" id="CXWC01000010">
    <property type="protein sequence ID" value="CTQ70119.1"/>
    <property type="molecule type" value="Genomic_DNA"/>
</dbReference>
<dbReference type="InterPro" id="IPR036237">
    <property type="entry name" value="Xyl_isomerase-like_sf"/>
</dbReference>
<organism evidence="1 2">
    <name type="scientific">Roseibium album</name>
    <dbReference type="NCBI Taxonomy" id="311410"/>
    <lineage>
        <taxon>Bacteria</taxon>
        <taxon>Pseudomonadati</taxon>
        <taxon>Pseudomonadota</taxon>
        <taxon>Alphaproteobacteria</taxon>
        <taxon>Hyphomicrobiales</taxon>
        <taxon>Stappiaceae</taxon>
        <taxon>Roseibium</taxon>
    </lineage>
</organism>
<keyword evidence="1" id="KW-0413">Isomerase</keyword>
<evidence type="ECO:0000313" key="2">
    <source>
        <dbReference type="Proteomes" id="UP000049983"/>
    </source>
</evidence>